<evidence type="ECO:0000313" key="4">
    <source>
        <dbReference type="Proteomes" id="UP000763641"/>
    </source>
</evidence>
<name>A0ABS2DBP5_9SPHN</name>
<gene>
    <name evidence="3" type="ORF">ILT43_18305</name>
</gene>
<accession>A0ABS2DBP5</accession>
<feature type="domain" description="6-phosphogluconate dehydrogenase NADP-binding" evidence="1">
    <location>
        <begin position="2"/>
        <end position="157"/>
    </location>
</feature>
<dbReference type="InterPro" id="IPR006115">
    <property type="entry name" value="6PGDH_NADP-bd"/>
</dbReference>
<evidence type="ECO:0000259" key="2">
    <source>
        <dbReference type="Pfam" id="PF14833"/>
    </source>
</evidence>
<organism evidence="3 4">
    <name type="scientific">Sphingomonas longa</name>
    <dbReference type="NCBI Taxonomy" id="2778730"/>
    <lineage>
        <taxon>Bacteria</taxon>
        <taxon>Pseudomonadati</taxon>
        <taxon>Pseudomonadota</taxon>
        <taxon>Alphaproteobacteria</taxon>
        <taxon>Sphingomonadales</taxon>
        <taxon>Sphingomonadaceae</taxon>
        <taxon>Sphingomonas</taxon>
    </lineage>
</organism>
<feature type="domain" description="3-hydroxyisobutyrate dehydrogenase-like NAD-binding" evidence="2">
    <location>
        <begin position="164"/>
        <end position="274"/>
    </location>
</feature>
<evidence type="ECO:0000313" key="3">
    <source>
        <dbReference type="EMBL" id="MBM6578338.1"/>
    </source>
</evidence>
<keyword evidence="4" id="KW-1185">Reference proteome</keyword>
<dbReference type="Proteomes" id="UP000763641">
    <property type="component" value="Unassembled WGS sequence"/>
</dbReference>
<protein>
    <submittedName>
        <fullName evidence="3">NAD(P)-dependent oxidoreductase</fullName>
    </submittedName>
</protein>
<comment type="caution">
    <text evidence="3">The sequence shown here is derived from an EMBL/GenBank/DDBJ whole genome shotgun (WGS) entry which is preliminary data.</text>
</comment>
<dbReference type="RefSeq" id="WP_204200433.1">
    <property type="nucleotide sequence ID" value="NZ_JAFEMC010000007.1"/>
</dbReference>
<dbReference type="Pfam" id="PF14833">
    <property type="entry name" value="NAD_binding_11"/>
    <property type="match status" value="1"/>
</dbReference>
<reference evidence="3 4" key="1">
    <citation type="submission" date="2020-12" db="EMBL/GenBank/DDBJ databases">
        <title>Sphingomonas sp.</title>
        <authorList>
            <person name="Kim M.K."/>
        </authorList>
    </citation>
    <scope>NUCLEOTIDE SEQUENCE [LARGE SCALE GENOMIC DNA]</scope>
    <source>
        <strain evidence="3 4">BT552</strain>
    </source>
</reference>
<dbReference type="InterPro" id="IPR008927">
    <property type="entry name" value="6-PGluconate_DH-like_C_sf"/>
</dbReference>
<dbReference type="InterPro" id="IPR013328">
    <property type="entry name" value="6PGD_dom2"/>
</dbReference>
<proteinExistence type="predicted"/>
<evidence type="ECO:0000259" key="1">
    <source>
        <dbReference type="Pfam" id="PF03446"/>
    </source>
</evidence>
<dbReference type="Gene3D" id="1.10.1040.10">
    <property type="entry name" value="N-(1-d-carboxylethyl)-l-norvaline Dehydrogenase, domain 2"/>
    <property type="match status" value="2"/>
</dbReference>
<dbReference type="SUPFAM" id="SSF51735">
    <property type="entry name" value="NAD(P)-binding Rossmann-fold domains"/>
    <property type="match status" value="1"/>
</dbReference>
<dbReference type="SUPFAM" id="SSF48179">
    <property type="entry name" value="6-phosphogluconate dehydrogenase C-terminal domain-like"/>
    <property type="match status" value="1"/>
</dbReference>
<dbReference type="EMBL" id="JAFEMC010000007">
    <property type="protein sequence ID" value="MBM6578338.1"/>
    <property type="molecule type" value="Genomic_DNA"/>
</dbReference>
<dbReference type="InterPro" id="IPR029154">
    <property type="entry name" value="HIBADH-like_NADP-bd"/>
</dbReference>
<dbReference type="PANTHER" id="PTHR43060:SF15">
    <property type="entry name" value="3-HYDROXYISOBUTYRATE DEHYDROGENASE-LIKE 1, MITOCHONDRIAL-RELATED"/>
    <property type="match status" value="1"/>
</dbReference>
<dbReference type="PANTHER" id="PTHR43060">
    <property type="entry name" value="3-HYDROXYISOBUTYRATE DEHYDROGENASE-LIKE 1, MITOCHONDRIAL-RELATED"/>
    <property type="match status" value="1"/>
</dbReference>
<dbReference type="Pfam" id="PF03446">
    <property type="entry name" value="NAD_binding_2"/>
    <property type="match status" value="1"/>
</dbReference>
<dbReference type="InterPro" id="IPR036291">
    <property type="entry name" value="NAD(P)-bd_dom_sf"/>
</dbReference>
<sequence length="425" mass="42816">MKVGYIGLGTMGRSLAAHLPKVCDLHVYDRSTAAMDTLVAAGAHAASSLADLASDSACIFLCLPRSADVEDVLLAPGGLAESLAAGTVVVDQTSGIPSETRRFAAVLADRGIALIDAPVAGGVPAAIAGSITIMASGAPEAYRKALPLMHAISPKVHRCSDRVGDAQALKSINNIINAAYRMSTLEIVAVGRALGLSIAAMTTALDSGGGRNFITGKLLPAVVAGKSSTDFALALMVKDLDQAIALGVEAGAAMPASGTAREMIRLAFNLLGPEARLDDVVPFMERATGQDFAAKGAAPSAAKAGAAITLIETALAASNLFIVLENAVAAERMGLDLTAIEPILASGSAYSAAAAAAFAAVRGEAAAGPPLAATVDALTRLTALGARHGVTLMMTNTIRTGYLQAAQRGGAGIAALVPSHRTFAQ</sequence>
<dbReference type="Gene3D" id="3.40.50.720">
    <property type="entry name" value="NAD(P)-binding Rossmann-like Domain"/>
    <property type="match status" value="1"/>
</dbReference>